<sequence length="425" mass="48676">MATSIHSSEANSNSHVCWCGICLENFENPKMLSCGHTFCQSCLEQLATQENRLRNAIPCPQCRSMVAFPPSGRVEDFPTNFAIIGAIERSFDGYSLHSLCVEHKKYEDLFCSTCGICICGDCFARHHKRSAHDVTSMTDQANKTIAQLRSVEKWYRQSQCKRLLDRISAIERGNEENVVIITKKIHKVQGQMVEEIKRQGEQLKKTIQVVTESNKKELRKMKKTIKQKYIKDLDKAKQCSSLLDQISKYGMSRERYEKCAVLCSFQDKWNKTTNDGNDTLCDYDDEGNDEEEIHDSSDEETDDDDEHNDHHKTDEVDHNLHDNNEPVDDDILPTEDDEQRNGDQDEIYDFEQDTFSSYQPEQFSNFIEFHENPINGAIAIGSLKSSKDKPVKKADTDDQSGSMLLPFGDINNRVQNWLTWALGKS</sequence>
<dbReference type="Pfam" id="PF13445">
    <property type="entry name" value="zf-RING_UBOX"/>
    <property type="match status" value="1"/>
</dbReference>
<keyword evidence="1" id="KW-0479">Metal-binding</keyword>
<dbReference type="Proteomes" id="UP001152320">
    <property type="component" value="Chromosome 1"/>
</dbReference>
<dbReference type="PANTHER" id="PTHR25462:SF291">
    <property type="entry name" value="E3 UBIQUITIN-PROTEIN LIGASE TRIM45"/>
    <property type="match status" value="1"/>
</dbReference>
<evidence type="ECO:0000259" key="6">
    <source>
        <dbReference type="PROSITE" id="PS50089"/>
    </source>
</evidence>
<feature type="region of interest" description="Disordered" evidence="5">
    <location>
        <begin position="274"/>
        <end position="341"/>
    </location>
</feature>
<feature type="compositionally biased region" description="Basic and acidic residues" evidence="5">
    <location>
        <begin position="385"/>
        <end position="396"/>
    </location>
</feature>
<accession>A0A9Q1HJJ1</accession>
<feature type="compositionally biased region" description="Acidic residues" evidence="5">
    <location>
        <begin position="281"/>
        <end position="306"/>
    </location>
</feature>
<feature type="domain" description="RING-type" evidence="6">
    <location>
        <begin position="19"/>
        <end position="63"/>
    </location>
</feature>
<dbReference type="SUPFAM" id="SSF57850">
    <property type="entry name" value="RING/U-box"/>
    <property type="match status" value="1"/>
</dbReference>
<dbReference type="Gene3D" id="3.30.160.60">
    <property type="entry name" value="Classic Zinc Finger"/>
    <property type="match status" value="1"/>
</dbReference>
<feature type="domain" description="B box-type" evidence="7">
    <location>
        <begin position="95"/>
        <end position="137"/>
    </location>
</feature>
<dbReference type="InterPro" id="IPR017907">
    <property type="entry name" value="Znf_RING_CS"/>
</dbReference>
<dbReference type="InterPro" id="IPR001841">
    <property type="entry name" value="Znf_RING"/>
</dbReference>
<keyword evidence="3" id="KW-0862">Zinc</keyword>
<name>A0A9Q1HJJ1_HOLLE</name>
<comment type="caution">
    <text evidence="8">The sequence shown here is derived from an EMBL/GenBank/DDBJ whole genome shotgun (WGS) entry which is preliminary data.</text>
</comment>
<dbReference type="InterPro" id="IPR047153">
    <property type="entry name" value="TRIM45/56/19-like"/>
</dbReference>
<keyword evidence="2 4" id="KW-0863">Zinc-finger</keyword>
<evidence type="ECO:0000256" key="5">
    <source>
        <dbReference type="SAM" id="MobiDB-lite"/>
    </source>
</evidence>
<reference evidence="8" key="1">
    <citation type="submission" date="2021-10" db="EMBL/GenBank/DDBJ databases">
        <title>Tropical sea cucumber genome reveals ecological adaptation and Cuvierian tubules defense mechanism.</title>
        <authorList>
            <person name="Chen T."/>
        </authorList>
    </citation>
    <scope>NUCLEOTIDE SEQUENCE</scope>
    <source>
        <strain evidence="8">Nanhai2018</strain>
        <tissue evidence="8">Muscle</tissue>
    </source>
</reference>
<dbReference type="EMBL" id="JAIZAY010000001">
    <property type="protein sequence ID" value="KAJ8049334.1"/>
    <property type="molecule type" value="Genomic_DNA"/>
</dbReference>
<dbReference type="GO" id="GO:0061630">
    <property type="term" value="F:ubiquitin protein ligase activity"/>
    <property type="evidence" value="ECO:0007669"/>
    <property type="project" value="TreeGrafter"/>
</dbReference>
<feature type="compositionally biased region" description="Acidic residues" evidence="5">
    <location>
        <begin position="325"/>
        <end position="341"/>
    </location>
</feature>
<evidence type="ECO:0000256" key="3">
    <source>
        <dbReference type="ARBA" id="ARBA00022833"/>
    </source>
</evidence>
<dbReference type="OrthoDB" id="6105938at2759"/>
<evidence type="ECO:0000256" key="1">
    <source>
        <dbReference type="ARBA" id="ARBA00022723"/>
    </source>
</evidence>
<evidence type="ECO:0000259" key="7">
    <source>
        <dbReference type="PROSITE" id="PS50119"/>
    </source>
</evidence>
<dbReference type="InterPro" id="IPR013083">
    <property type="entry name" value="Znf_RING/FYVE/PHD"/>
</dbReference>
<dbReference type="PROSITE" id="PS50119">
    <property type="entry name" value="ZF_BBOX"/>
    <property type="match status" value="1"/>
</dbReference>
<evidence type="ECO:0000313" key="8">
    <source>
        <dbReference type="EMBL" id="KAJ8049334.1"/>
    </source>
</evidence>
<dbReference type="AlphaFoldDB" id="A0A9Q1HJJ1"/>
<protein>
    <submittedName>
        <fullName evidence="8">Tripartite motif-containing protein 59</fullName>
    </submittedName>
</protein>
<feature type="compositionally biased region" description="Basic and acidic residues" evidence="5">
    <location>
        <begin position="307"/>
        <end position="324"/>
    </location>
</feature>
<dbReference type="PANTHER" id="PTHR25462">
    <property type="entry name" value="BONUS, ISOFORM C-RELATED"/>
    <property type="match status" value="1"/>
</dbReference>
<evidence type="ECO:0000313" key="9">
    <source>
        <dbReference type="Proteomes" id="UP001152320"/>
    </source>
</evidence>
<gene>
    <name evidence="8" type="ORF">HOLleu_02034</name>
</gene>
<dbReference type="GO" id="GO:0008270">
    <property type="term" value="F:zinc ion binding"/>
    <property type="evidence" value="ECO:0007669"/>
    <property type="project" value="UniProtKB-KW"/>
</dbReference>
<dbReference type="InterPro" id="IPR000315">
    <property type="entry name" value="Znf_B-box"/>
</dbReference>
<organism evidence="8 9">
    <name type="scientific">Holothuria leucospilota</name>
    <name type="common">Black long sea cucumber</name>
    <name type="synonym">Mertensiothuria leucospilota</name>
    <dbReference type="NCBI Taxonomy" id="206669"/>
    <lineage>
        <taxon>Eukaryota</taxon>
        <taxon>Metazoa</taxon>
        <taxon>Echinodermata</taxon>
        <taxon>Eleutherozoa</taxon>
        <taxon>Echinozoa</taxon>
        <taxon>Holothuroidea</taxon>
        <taxon>Aspidochirotacea</taxon>
        <taxon>Aspidochirotida</taxon>
        <taxon>Holothuriidae</taxon>
        <taxon>Holothuria</taxon>
    </lineage>
</organism>
<evidence type="ECO:0000256" key="2">
    <source>
        <dbReference type="ARBA" id="ARBA00022771"/>
    </source>
</evidence>
<proteinExistence type="predicted"/>
<dbReference type="SMART" id="SM00184">
    <property type="entry name" value="RING"/>
    <property type="match status" value="1"/>
</dbReference>
<keyword evidence="9" id="KW-1185">Reference proteome</keyword>
<evidence type="ECO:0000256" key="4">
    <source>
        <dbReference type="PROSITE-ProRule" id="PRU00024"/>
    </source>
</evidence>
<dbReference type="PROSITE" id="PS00518">
    <property type="entry name" value="ZF_RING_1"/>
    <property type="match status" value="1"/>
</dbReference>
<dbReference type="InterPro" id="IPR027370">
    <property type="entry name" value="Znf-RING_euk"/>
</dbReference>
<feature type="region of interest" description="Disordered" evidence="5">
    <location>
        <begin position="385"/>
        <end position="406"/>
    </location>
</feature>
<dbReference type="PROSITE" id="PS50089">
    <property type="entry name" value="ZF_RING_2"/>
    <property type="match status" value="1"/>
</dbReference>
<dbReference type="SUPFAM" id="SSF57845">
    <property type="entry name" value="B-box zinc-binding domain"/>
    <property type="match status" value="1"/>
</dbReference>
<dbReference type="Gene3D" id="3.30.40.10">
    <property type="entry name" value="Zinc/RING finger domain, C3HC4 (zinc finger)"/>
    <property type="match status" value="1"/>
</dbReference>